<keyword evidence="3" id="KW-1185">Reference proteome</keyword>
<dbReference type="Proteomes" id="UP001158576">
    <property type="component" value="Chromosome 2"/>
</dbReference>
<dbReference type="InterPro" id="IPR043360">
    <property type="entry name" value="PP2B"/>
</dbReference>
<dbReference type="SUPFAM" id="SSF56300">
    <property type="entry name" value="Metallo-dependent phosphatases"/>
    <property type="match status" value="1"/>
</dbReference>
<sequence length="180" mass="20283">MDVFTWSLPFVGEKVTEMLVNVLNICSDEELMAETDSVEDLTKITDQLSVEQIQKRKETEERRIALQKKILAVAKMAKYFHTLREESETVLHLKGLTPNGMLPAGVLDSKSGLNQSVEAIKNRQKGISLFEDAKSLDRQNEMMPKRKSELDSKVSTPQASRSNSITPKNNNSETNNKTKT</sequence>
<name>A0ABN7TDC3_OIKDI</name>
<dbReference type="EMBL" id="OU015567">
    <property type="protein sequence ID" value="CAG5113764.1"/>
    <property type="molecule type" value="Genomic_DNA"/>
</dbReference>
<feature type="region of interest" description="Disordered" evidence="1">
    <location>
        <begin position="133"/>
        <end position="180"/>
    </location>
</feature>
<feature type="compositionally biased region" description="Basic and acidic residues" evidence="1">
    <location>
        <begin position="133"/>
        <end position="152"/>
    </location>
</feature>
<feature type="compositionally biased region" description="Polar residues" evidence="1">
    <location>
        <begin position="153"/>
        <end position="167"/>
    </location>
</feature>
<evidence type="ECO:0000313" key="3">
    <source>
        <dbReference type="Proteomes" id="UP001158576"/>
    </source>
</evidence>
<gene>
    <name evidence="2" type="ORF">OKIOD_LOCUS16619</name>
</gene>
<dbReference type="Gene3D" id="3.60.21.10">
    <property type="match status" value="1"/>
</dbReference>
<evidence type="ECO:0000313" key="2">
    <source>
        <dbReference type="EMBL" id="CAG5113764.1"/>
    </source>
</evidence>
<reference evidence="2 3" key="1">
    <citation type="submission" date="2021-04" db="EMBL/GenBank/DDBJ databases">
        <authorList>
            <person name="Bliznina A."/>
        </authorList>
    </citation>
    <scope>NUCLEOTIDE SEQUENCE [LARGE SCALE GENOMIC DNA]</scope>
</reference>
<feature type="compositionally biased region" description="Low complexity" evidence="1">
    <location>
        <begin position="168"/>
        <end position="180"/>
    </location>
</feature>
<protein>
    <submittedName>
        <fullName evidence="2">Oidioi.mRNA.OKI2018_I69.chr2.g7854.t1.cds</fullName>
    </submittedName>
</protein>
<proteinExistence type="predicted"/>
<organism evidence="2 3">
    <name type="scientific">Oikopleura dioica</name>
    <name type="common">Tunicate</name>
    <dbReference type="NCBI Taxonomy" id="34765"/>
    <lineage>
        <taxon>Eukaryota</taxon>
        <taxon>Metazoa</taxon>
        <taxon>Chordata</taxon>
        <taxon>Tunicata</taxon>
        <taxon>Appendicularia</taxon>
        <taxon>Copelata</taxon>
        <taxon>Oikopleuridae</taxon>
        <taxon>Oikopleura</taxon>
    </lineage>
</organism>
<dbReference type="PANTHER" id="PTHR45673">
    <property type="entry name" value="SERINE/THREONINE-PROTEIN PHOSPHATASE 2B CATALYTIC SUBUNIT 1-RELATED"/>
    <property type="match status" value="1"/>
</dbReference>
<evidence type="ECO:0000256" key="1">
    <source>
        <dbReference type="SAM" id="MobiDB-lite"/>
    </source>
</evidence>
<dbReference type="InterPro" id="IPR029052">
    <property type="entry name" value="Metallo-depent_PP-like"/>
</dbReference>
<accession>A0ABN7TDC3</accession>